<protein>
    <recommendedName>
        <fullName evidence="12 13">DNA primase</fullName>
        <ecNumber evidence="12">2.7.7.101</ecNumber>
    </recommendedName>
</protein>
<evidence type="ECO:0000256" key="13">
    <source>
        <dbReference type="PIRNR" id="PIRNR002811"/>
    </source>
</evidence>
<keyword evidence="4 12" id="KW-0548">Nucleotidyltransferase</keyword>
<dbReference type="GO" id="GO:0005737">
    <property type="term" value="C:cytoplasm"/>
    <property type="evidence" value="ECO:0007669"/>
    <property type="project" value="TreeGrafter"/>
</dbReference>
<dbReference type="Pfam" id="PF08275">
    <property type="entry name" value="DNAG_N"/>
    <property type="match status" value="1"/>
</dbReference>
<dbReference type="PANTHER" id="PTHR30313">
    <property type="entry name" value="DNA PRIMASE"/>
    <property type="match status" value="1"/>
</dbReference>
<dbReference type="GO" id="GO:0006269">
    <property type="term" value="P:DNA replication, synthesis of primer"/>
    <property type="evidence" value="ECO:0007669"/>
    <property type="project" value="UniProtKB-UniRule"/>
</dbReference>
<keyword evidence="3 12" id="KW-0808">Transferase</keyword>
<evidence type="ECO:0000256" key="11">
    <source>
        <dbReference type="ARBA" id="ARBA00023163"/>
    </source>
</evidence>
<feature type="region of interest" description="Disordered" evidence="15">
    <location>
        <begin position="426"/>
        <end position="475"/>
    </location>
</feature>
<proteinExistence type="inferred from homology"/>
<dbReference type="Proteomes" id="UP000761264">
    <property type="component" value="Unassembled WGS sequence"/>
</dbReference>
<evidence type="ECO:0000256" key="1">
    <source>
        <dbReference type="ARBA" id="ARBA00022478"/>
    </source>
</evidence>
<dbReference type="RefSeq" id="WP_167223587.1">
    <property type="nucleotide sequence ID" value="NZ_JAAQPH010000005.1"/>
</dbReference>
<keyword evidence="18" id="KW-1185">Reference proteome</keyword>
<dbReference type="GO" id="GO:0003677">
    <property type="term" value="F:DNA binding"/>
    <property type="evidence" value="ECO:0007669"/>
    <property type="project" value="UniProtKB-KW"/>
</dbReference>
<comment type="cofactor">
    <cofactor evidence="12 13 14">
        <name>Zn(2+)</name>
        <dbReference type="ChEBI" id="CHEBI:29105"/>
    </cofactor>
    <text evidence="12 13 14">Binds 1 zinc ion per monomer.</text>
</comment>
<organism evidence="17 18">
    <name type="scientific">Pelagibius litoralis</name>
    <dbReference type="NCBI Taxonomy" id="374515"/>
    <lineage>
        <taxon>Bacteria</taxon>
        <taxon>Pseudomonadati</taxon>
        <taxon>Pseudomonadota</taxon>
        <taxon>Alphaproteobacteria</taxon>
        <taxon>Rhodospirillales</taxon>
        <taxon>Rhodovibrionaceae</taxon>
        <taxon>Pelagibius</taxon>
    </lineage>
</organism>
<dbReference type="GO" id="GO:0008270">
    <property type="term" value="F:zinc ion binding"/>
    <property type="evidence" value="ECO:0007669"/>
    <property type="project" value="UniProtKB-UniRule"/>
</dbReference>
<dbReference type="AlphaFoldDB" id="A0A967C4V4"/>
<dbReference type="InterPro" id="IPR036977">
    <property type="entry name" value="DNA_primase_Znf_CHC2"/>
</dbReference>
<evidence type="ECO:0000256" key="14">
    <source>
        <dbReference type="PIRSR" id="PIRSR002811-1"/>
    </source>
</evidence>
<keyword evidence="5 12" id="KW-0235">DNA replication</keyword>
<evidence type="ECO:0000256" key="7">
    <source>
        <dbReference type="ARBA" id="ARBA00022771"/>
    </source>
</evidence>
<dbReference type="Gene3D" id="3.90.580.10">
    <property type="entry name" value="Zinc finger, CHC2-type domain"/>
    <property type="match status" value="1"/>
</dbReference>
<dbReference type="InterPro" id="IPR006295">
    <property type="entry name" value="DNA_primase_DnaG"/>
</dbReference>
<dbReference type="GO" id="GO:0000428">
    <property type="term" value="C:DNA-directed RNA polymerase complex"/>
    <property type="evidence" value="ECO:0007669"/>
    <property type="project" value="UniProtKB-KW"/>
</dbReference>
<dbReference type="InterPro" id="IPR034151">
    <property type="entry name" value="TOPRIM_DnaG_bac"/>
</dbReference>
<dbReference type="GO" id="GO:0003899">
    <property type="term" value="F:DNA-directed RNA polymerase activity"/>
    <property type="evidence" value="ECO:0007669"/>
    <property type="project" value="UniProtKB-UniRule"/>
</dbReference>
<evidence type="ECO:0000313" key="18">
    <source>
        <dbReference type="Proteomes" id="UP000761264"/>
    </source>
</evidence>
<dbReference type="FunFam" id="3.40.1360.10:FF:000002">
    <property type="entry name" value="DNA primase"/>
    <property type="match status" value="1"/>
</dbReference>
<keyword evidence="8 12" id="KW-0862">Zinc</keyword>
<keyword evidence="11 12" id="KW-0804">Transcription</keyword>
<dbReference type="SMART" id="SM00493">
    <property type="entry name" value="TOPRIM"/>
    <property type="match status" value="1"/>
</dbReference>
<dbReference type="PANTHER" id="PTHR30313:SF2">
    <property type="entry name" value="DNA PRIMASE"/>
    <property type="match status" value="1"/>
</dbReference>
<dbReference type="SUPFAM" id="SSF57783">
    <property type="entry name" value="Zinc beta-ribbon"/>
    <property type="match status" value="1"/>
</dbReference>
<comment type="function">
    <text evidence="12 13">RNA polymerase that catalyzes the synthesis of short RNA molecules used as primers for DNA polymerase during DNA replication.</text>
</comment>
<evidence type="ECO:0000256" key="9">
    <source>
        <dbReference type="ARBA" id="ARBA00022842"/>
    </source>
</evidence>
<dbReference type="PIRSF" id="PIRSF002811">
    <property type="entry name" value="DnaG"/>
    <property type="match status" value="1"/>
</dbReference>
<keyword evidence="9" id="KW-0460">Magnesium</keyword>
<dbReference type="Gene3D" id="3.40.1360.10">
    <property type="match status" value="1"/>
</dbReference>
<evidence type="ECO:0000256" key="6">
    <source>
        <dbReference type="ARBA" id="ARBA00022723"/>
    </source>
</evidence>
<sequence>MAFPPEFLDELRNRLTLSEVVGRKVKLIKRGREHSGLCPFHNEKSPSFTVSDEKGFYHCFGCGVHGSAFDFVMNTEGLSFPETVERLAGQAGMTVPQDSPQDRARAEKRAGLIDVLEAAAAWFEEQLASQAGREARDYLQGRGLAPQTVAAFRLGFAPRERGALAKALRARGITVDQLLEAGLVKRNEAEAAGADDQLRDYFFHRVIFPITDRRGRVIAFGGRALGESKAKYLNSPETALFHKGRELYNLARARKAAHDSGELLVTEGYMDVIALAEGGFPAAVAPLGTAVTEDQITALWRLVPEPTLCFDGDTAGQRAAFRAAERAMPLLQAGKSLRFALLPSGEDPDSLLRSQGVAALRTVLEAAQPLAEMVWRKATEGQPSDTPERRAAIRAALRDQVKAIRDPELREDYRQEMDRRFAEAFSFAGSTQGGGQRRDWRPGGRNQGRRGPGRGGWGARNWGPPEAPAKHRGPADLLKPQRTEQLLLATLINHNKLLTEFVETLVGIDFVSEGLNDLRQALIDCFARYPELDSEGVKCHLSEQGYSGVLAGLLASEVYVHGRFARPDASAEVARQSVLHILGVLRERQSVPQLAEETLALATDMTADQLKRVQARQKLRLEEDGRKVDLDHFETMLQRAADKAES</sequence>
<comment type="subunit">
    <text evidence="12">Monomer. Interacts with DnaB.</text>
</comment>
<comment type="domain">
    <text evidence="12">Contains an N-terminal zinc-binding domain, a central core domain that contains the primase activity, and a C-terminal DnaB-binding domain.</text>
</comment>
<dbReference type="NCBIfam" id="TIGR01391">
    <property type="entry name" value="dnaG"/>
    <property type="match status" value="1"/>
</dbReference>
<dbReference type="Pfam" id="PF01807">
    <property type="entry name" value="Zn_ribbon_DnaG"/>
    <property type="match status" value="1"/>
</dbReference>
<accession>A0A967C4V4</accession>
<dbReference type="CDD" id="cd03364">
    <property type="entry name" value="TOPRIM_DnaG_primases"/>
    <property type="match status" value="1"/>
</dbReference>
<evidence type="ECO:0000259" key="16">
    <source>
        <dbReference type="PROSITE" id="PS50880"/>
    </source>
</evidence>
<feature type="domain" description="Toprim" evidence="16">
    <location>
        <begin position="261"/>
        <end position="343"/>
    </location>
</feature>
<keyword evidence="10 12" id="KW-0238">DNA-binding</keyword>
<keyword evidence="6 12" id="KW-0479">Metal-binding</keyword>
<dbReference type="InterPro" id="IPR002694">
    <property type="entry name" value="Znf_CHC2"/>
</dbReference>
<dbReference type="SUPFAM" id="SSF56731">
    <property type="entry name" value="DNA primase core"/>
    <property type="match status" value="1"/>
</dbReference>
<dbReference type="InterPro" id="IPR013264">
    <property type="entry name" value="DNAG_N"/>
</dbReference>
<keyword evidence="2 12" id="KW-0639">Primosome</keyword>
<evidence type="ECO:0000256" key="5">
    <source>
        <dbReference type="ARBA" id="ARBA00022705"/>
    </source>
</evidence>
<dbReference type="FunFam" id="3.90.580.10:FF:000001">
    <property type="entry name" value="DNA primase"/>
    <property type="match status" value="1"/>
</dbReference>
<dbReference type="InterPro" id="IPR006171">
    <property type="entry name" value="TOPRIM_dom"/>
</dbReference>
<dbReference type="HAMAP" id="MF_00974">
    <property type="entry name" value="DNA_primase_DnaG"/>
    <property type="match status" value="1"/>
</dbReference>
<evidence type="ECO:0000256" key="15">
    <source>
        <dbReference type="SAM" id="MobiDB-lite"/>
    </source>
</evidence>
<dbReference type="SMART" id="SM00400">
    <property type="entry name" value="ZnF_CHCC"/>
    <property type="match status" value="1"/>
</dbReference>
<dbReference type="EC" id="2.7.7.101" evidence="12"/>
<evidence type="ECO:0000256" key="10">
    <source>
        <dbReference type="ARBA" id="ARBA00023125"/>
    </source>
</evidence>
<dbReference type="PROSITE" id="PS50880">
    <property type="entry name" value="TOPRIM"/>
    <property type="match status" value="1"/>
</dbReference>
<comment type="similarity">
    <text evidence="12 13">Belongs to the DnaG primase family.</text>
</comment>
<evidence type="ECO:0000256" key="4">
    <source>
        <dbReference type="ARBA" id="ARBA00022695"/>
    </source>
</evidence>
<evidence type="ECO:0000313" key="17">
    <source>
        <dbReference type="EMBL" id="NIA68724.1"/>
    </source>
</evidence>
<dbReference type="Gene3D" id="3.90.980.10">
    <property type="entry name" value="DNA primase, catalytic core, N-terminal domain"/>
    <property type="match status" value="1"/>
</dbReference>
<dbReference type="InterPro" id="IPR037068">
    <property type="entry name" value="DNA_primase_core_N_sf"/>
</dbReference>
<evidence type="ECO:0000256" key="12">
    <source>
        <dbReference type="HAMAP-Rule" id="MF_00974"/>
    </source>
</evidence>
<keyword evidence="7 12" id="KW-0863">Zinc-finger</keyword>
<evidence type="ECO:0000256" key="2">
    <source>
        <dbReference type="ARBA" id="ARBA00022515"/>
    </source>
</evidence>
<gene>
    <name evidence="12" type="primary">dnaG</name>
    <name evidence="17" type="ORF">HBA54_08990</name>
</gene>
<evidence type="ECO:0000256" key="8">
    <source>
        <dbReference type="ARBA" id="ARBA00022833"/>
    </source>
</evidence>
<dbReference type="InterPro" id="IPR050219">
    <property type="entry name" value="DnaG_primase"/>
</dbReference>
<name>A0A967C4V4_9PROT</name>
<comment type="caution">
    <text evidence="17">The sequence shown here is derived from an EMBL/GenBank/DDBJ whole genome shotgun (WGS) entry which is preliminary data.</text>
</comment>
<dbReference type="Pfam" id="PF13662">
    <property type="entry name" value="Toprim_4"/>
    <property type="match status" value="1"/>
</dbReference>
<feature type="zinc finger region" description="CHC2-type" evidence="12 14">
    <location>
        <begin position="38"/>
        <end position="62"/>
    </location>
</feature>
<dbReference type="EMBL" id="JAAQPH010000005">
    <property type="protein sequence ID" value="NIA68724.1"/>
    <property type="molecule type" value="Genomic_DNA"/>
</dbReference>
<keyword evidence="1 12" id="KW-0240">DNA-directed RNA polymerase</keyword>
<comment type="catalytic activity">
    <reaction evidence="12">
        <text>ssDNA + n NTP = ssDNA/pppN(pN)n-1 hybrid + (n-1) diphosphate.</text>
        <dbReference type="EC" id="2.7.7.101"/>
    </reaction>
</comment>
<dbReference type="InterPro" id="IPR030846">
    <property type="entry name" value="DnaG_bac"/>
</dbReference>
<reference evidence="17" key="1">
    <citation type="submission" date="2020-03" db="EMBL/GenBank/DDBJ databases">
        <title>Genome of Pelagibius litoralis DSM 21314T.</title>
        <authorList>
            <person name="Wang G."/>
        </authorList>
    </citation>
    <scope>NUCLEOTIDE SEQUENCE</scope>
    <source>
        <strain evidence="17">DSM 21314</strain>
    </source>
</reference>
<dbReference type="GO" id="GO:1990077">
    <property type="term" value="C:primosome complex"/>
    <property type="evidence" value="ECO:0007669"/>
    <property type="project" value="UniProtKB-KW"/>
</dbReference>
<evidence type="ECO:0000256" key="3">
    <source>
        <dbReference type="ARBA" id="ARBA00022679"/>
    </source>
</evidence>